<evidence type="ECO:0000256" key="1">
    <source>
        <dbReference type="ARBA" id="ARBA00004177"/>
    </source>
</evidence>
<evidence type="ECO:0000256" key="5">
    <source>
        <dbReference type="SAM" id="Coils"/>
    </source>
</evidence>
<dbReference type="CDD" id="cd09246">
    <property type="entry name" value="BRO1_Alix_like_1"/>
    <property type="match status" value="1"/>
</dbReference>
<dbReference type="InterPro" id="IPR038499">
    <property type="entry name" value="BRO1_sf"/>
</dbReference>
<comment type="subcellular location">
    <subcellularLocation>
        <location evidence="2">Cytoplasm</location>
    </subcellularLocation>
    <subcellularLocation>
        <location evidence="1">Endosome</location>
    </subcellularLocation>
</comment>
<feature type="region of interest" description="Disordered" evidence="6">
    <location>
        <begin position="741"/>
        <end position="870"/>
    </location>
</feature>
<dbReference type="PANTHER" id="PTHR23030:SF30">
    <property type="entry name" value="TYROSINE-PROTEIN PHOSPHATASE NON-RECEPTOR TYPE 23"/>
    <property type="match status" value="1"/>
</dbReference>
<feature type="compositionally biased region" description="Pro residues" evidence="6">
    <location>
        <begin position="851"/>
        <end position="862"/>
    </location>
</feature>
<dbReference type="GO" id="GO:0005768">
    <property type="term" value="C:endosome"/>
    <property type="evidence" value="ECO:0007669"/>
    <property type="project" value="UniProtKB-SubCell"/>
</dbReference>
<proteinExistence type="predicted"/>
<feature type="coiled-coil region" evidence="5">
    <location>
        <begin position="280"/>
        <end position="335"/>
    </location>
</feature>
<dbReference type="Pfam" id="PF03097">
    <property type="entry name" value="BRO1"/>
    <property type="match status" value="1"/>
</dbReference>
<reference evidence="8" key="1">
    <citation type="submission" date="2018-02" db="EMBL/GenBank/DDBJ databases">
        <title>Rhizophora mucronata_Transcriptome.</title>
        <authorList>
            <person name="Meera S.P."/>
            <person name="Sreeshan A."/>
            <person name="Augustine A."/>
        </authorList>
    </citation>
    <scope>NUCLEOTIDE SEQUENCE</scope>
    <source>
        <tissue evidence="8">Leaf</tissue>
    </source>
</reference>
<feature type="compositionally biased region" description="Low complexity" evidence="6">
    <location>
        <begin position="803"/>
        <end position="820"/>
    </location>
</feature>
<dbReference type="Gene3D" id="1.20.140.50">
    <property type="entry name" value="alix/aip1 like domains"/>
    <property type="match status" value="1"/>
</dbReference>
<dbReference type="Gene3D" id="1.25.40.280">
    <property type="entry name" value="alix/aip1 like domains"/>
    <property type="match status" value="1"/>
</dbReference>
<evidence type="ECO:0000259" key="7">
    <source>
        <dbReference type="PROSITE" id="PS51180"/>
    </source>
</evidence>
<keyword evidence="3" id="KW-0963">Cytoplasm</keyword>
<accession>A0A2P2IV02</accession>
<keyword evidence="4" id="KW-0967">Endosome</keyword>
<dbReference type="PROSITE" id="PS51180">
    <property type="entry name" value="BRO1"/>
    <property type="match status" value="1"/>
</dbReference>
<dbReference type="EMBL" id="GGEC01004567">
    <property type="protein sequence ID" value="MBW85050.1"/>
    <property type="molecule type" value="Transcribed_RNA"/>
</dbReference>
<dbReference type="SMART" id="SM01041">
    <property type="entry name" value="BRO1"/>
    <property type="match status" value="1"/>
</dbReference>
<dbReference type="PANTHER" id="PTHR23030">
    <property type="entry name" value="PCD6 INTERACTING PROTEIN-RELATED"/>
    <property type="match status" value="1"/>
</dbReference>
<evidence type="ECO:0000256" key="3">
    <source>
        <dbReference type="ARBA" id="ARBA00022490"/>
    </source>
</evidence>
<evidence type="ECO:0000256" key="4">
    <source>
        <dbReference type="ARBA" id="ARBA00022753"/>
    </source>
</evidence>
<name>A0A2P2IV02_RHIMU</name>
<evidence type="ECO:0000313" key="8">
    <source>
        <dbReference type="EMBL" id="MBW85050.1"/>
    </source>
</evidence>
<keyword evidence="5" id="KW-0175">Coiled coil</keyword>
<dbReference type="InterPro" id="IPR025304">
    <property type="entry name" value="ALIX_V_dom"/>
</dbReference>
<dbReference type="InterPro" id="IPR004328">
    <property type="entry name" value="BRO1_dom"/>
</dbReference>
<sequence length="870" mass="97490">MAGQSSATSSSGTNIMLAIYEKKTTALDLYRPLRNYISAVYSEREAQNLEDDLQTVKQYRSDLERQSDPSTSTARRDLLQSYFKSLCLIETRFPISPDSDHVNTVTFVWYDAFKQKQKASQQNIHLEKAAVLFNLGAVHSQIGLSHDRATVEGRRQASHAFIAAAGAFAYLRDNAATKASMGTSTTVDVSVECAGMLERLMLAQAQECVFENTIAKGSTPGVCAKISRQVGLYYEEALGALSVAPLKDHFDKGWIAHVQLKAAIYFAEACYRYGLELHEKEEVAEEIARLRTGISALTEAKKNTKGAAPQLLDAINKLEANINRNLERAVKENDRVYLMRVPSPSSLPPLPAFSLVKPMSMTEVLDASKEKLFAILVPDSSAKALSRYTEMVDDVIRTQAEKLQQGSELTRVRLKEMDLPDSILALEGNFALPTDIKDDVEAVQISGGPAALEAELQQLKDLKRVNNELLVHCEELLQKEATEDAQFRSQFGTRWTRPQSSTLTKNLQDRLNRFAANLKQAAESDAKIERSVRDHSALMSILDRRPIETALPTLARPIMSLDANEDAIVGALKQSLRQLEILGAQRAGLEDMLKDMKRKDDILPKLMTSTGSYDDLFRKEIAKYDHICKEITQNIEAQEQLLFQIQAQNEEFSAVFNLEDYKASREKCYKQIQAAIAKYREIKENINEGLKFYVTLQDAITNVKQQCSDFSMTRNIQCREMIEDVQRTMAGLSFQDQKNAGSYNYPAVQQPHQTQRAASQPPPEPQNVPISRPQRPYYQPPDQPTIMSGYAQHIPPYPPYQAPPGVGVPYPAPQVQQQPPTSREYGQPAYPGWRGPYYNAHAPHGQQPGSFPRPPYTAPYPPHQGGYYKQ</sequence>
<dbReference type="GO" id="GO:0043328">
    <property type="term" value="P:protein transport to vacuole involved in ubiquitin-dependent protein catabolic process via the multivesicular body sorting pathway"/>
    <property type="evidence" value="ECO:0007669"/>
    <property type="project" value="TreeGrafter"/>
</dbReference>
<dbReference type="Gene3D" id="1.20.120.560">
    <property type="entry name" value="alix/aip1 in complex with the ypdl late domain"/>
    <property type="match status" value="1"/>
</dbReference>
<dbReference type="AlphaFoldDB" id="A0A2P2IV02"/>
<evidence type="ECO:0000256" key="6">
    <source>
        <dbReference type="SAM" id="MobiDB-lite"/>
    </source>
</evidence>
<protein>
    <submittedName>
        <fullName evidence="8">ALG-2 interacting protein X</fullName>
    </submittedName>
</protein>
<feature type="domain" description="BRO1" evidence="7">
    <location>
        <begin position="15"/>
        <end position="410"/>
    </location>
</feature>
<organism evidence="8">
    <name type="scientific">Rhizophora mucronata</name>
    <name type="common">Asiatic mangrove</name>
    <dbReference type="NCBI Taxonomy" id="61149"/>
    <lineage>
        <taxon>Eukaryota</taxon>
        <taxon>Viridiplantae</taxon>
        <taxon>Streptophyta</taxon>
        <taxon>Embryophyta</taxon>
        <taxon>Tracheophyta</taxon>
        <taxon>Spermatophyta</taxon>
        <taxon>Magnoliopsida</taxon>
        <taxon>eudicotyledons</taxon>
        <taxon>Gunneridae</taxon>
        <taxon>Pentapetalae</taxon>
        <taxon>rosids</taxon>
        <taxon>fabids</taxon>
        <taxon>Malpighiales</taxon>
        <taxon>Rhizophoraceae</taxon>
        <taxon>Rhizophora</taxon>
    </lineage>
</organism>
<dbReference type="CDD" id="cd09238">
    <property type="entry name" value="V_Alix_like_1"/>
    <property type="match status" value="1"/>
</dbReference>
<dbReference type="Pfam" id="PF13949">
    <property type="entry name" value="ALIX_LYPXL_bnd"/>
    <property type="match status" value="1"/>
</dbReference>
<evidence type="ECO:0000256" key="2">
    <source>
        <dbReference type="ARBA" id="ARBA00004496"/>
    </source>
</evidence>